<gene>
    <name evidence="7" type="primary">At4g15470_6</name>
    <name evidence="7" type="ORF">Zm00014a_029685</name>
</gene>
<accession>A0A317YEN8</accession>
<feature type="transmembrane region" description="Helical" evidence="5">
    <location>
        <begin position="273"/>
        <end position="291"/>
    </location>
</feature>
<keyword evidence="4 5" id="KW-0472">Membrane</keyword>
<comment type="caution">
    <text evidence="7">The sequence shown here is derived from an EMBL/GenBank/DDBJ whole genome shotgun (WGS) entry which is preliminary data.</text>
</comment>
<protein>
    <submittedName>
        <fullName evidence="7">BI1-like protein</fullName>
    </submittedName>
</protein>
<feature type="transmembrane region" description="Helical" evidence="5">
    <location>
        <begin position="212"/>
        <end position="235"/>
    </location>
</feature>
<proteinExistence type="inferred from homology"/>
<name>A0A317YEN8_MAIZE</name>
<dbReference type="Pfam" id="PF01027">
    <property type="entry name" value="Bax1-I"/>
    <property type="match status" value="1"/>
</dbReference>
<feature type="transmembrane region" description="Helical" evidence="5">
    <location>
        <begin position="109"/>
        <end position="132"/>
    </location>
</feature>
<dbReference type="Proteomes" id="UP000251960">
    <property type="component" value="Chromosome 1"/>
</dbReference>
<dbReference type="AlphaFoldDB" id="A0A317YEN8"/>
<evidence type="ECO:0000256" key="4">
    <source>
        <dbReference type="ARBA" id="ARBA00023136"/>
    </source>
</evidence>
<dbReference type="ExpressionAtlas" id="A0A317YEN8">
    <property type="expression patterns" value="baseline and differential"/>
</dbReference>
<keyword evidence="3 5" id="KW-1133">Transmembrane helix</keyword>
<dbReference type="PANTHER" id="PTHR23291">
    <property type="entry name" value="BAX INHIBITOR-RELATED"/>
    <property type="match status" value="1"/>
</dbReference>
<evidence type="ECO:0000256" key="6">
    <source>
        <dbReference type="SAM" id="MobiDB-lite"/>
    </source>
</evidence>
<evidence type="ECO:0000256" key="1">
    <source>
        <dbReference type="ARBA" id="ARBA00004141"/>
    </source>
</evidence>
<comment type="similarity">
    <text evidence="5">Belongs to the BI1 family.</text>
</comment>
<dbReference type="InterPro" id="IPR006214">
    <property type="entry name" value="Bax_inhibitor_1-related"/>
</dbReference>
<evidence type="ECO:0000256" key="5">
    <source>
        <dbReference type="RuleBase" id="RU004379"/>
    </source>
</evidence>
<evidence type="ECO:0000256" key="2">
    <source>
        <dbReference type="ARBA" id="ARBA00022692"/>
    </source>
</evidence>
<feature type="transmembrane region" description="Helical" evidence="5">
    <location>
        <begin position="172"/>
        <end position="200"/>
    </location>
</feature>
<feature type="compositionally biased region" description="Basic residues" evidence="6">
    <location>
        <begin position="1"/>
        <end position="10"/>
    </location>
</feature>
<dbReference type="PANTHER" id="PTHR23291:SF108">
    <property type="entry name" value="OS03G0795800 PROTEIN"/>
    <property type="match status" value="1"/>
</dbReference>
<evidence type="ECO:0000256" key="3">
    <source>
        <dbReference type="ARBA" id="ARBA00022989"/>
    </source>
</evidence>
<feature type="transmembrane region" description="Helical" evidence="5">
    <location>
        <begin position="303"/>
        <end position="325"/>
    </location>
</feature>
<keyword evidence="2 5" id="KW-0812">Transmembrane</keyword>
<feature type="transmembrane region" description="Helical" evidence="5">
    <location>
        <begin position="247"/>
        <end position="267"/>
    </location>
</feature>
<organism evidence="7">
    <name type="scientific">Zea mays</name>
    <name type="common">Maize</name>
    <dbReference type="NCBI Taxonomy" id="4577"/>
    <lineage>
        <taxon>Eukaryota</taxon>
        <taxon>Viridiplantae</taxon>
        <taxon>Streptophyta</taxon>
        <taxon>Embryophyta</taxon>
        <taxon>Tracheophyta</taxon>
        <taxon>Spermatophyta</taxon>
        <taxon>Magnoliopsida</taxon>
        <taxon>Liliopsida</taxon>
        <taxon>Poales</taxon>
        <taxon>Poaceae</taxon>
        <taxon>PACMAD clade</taxon>
        <taxon>Panicoideae</taxon>
        <taxon>Andropogonodae</taxon>
        <taxon>Andropogoneae</taxon>
        <taxon>Tripsacinae</taxon>
        <taxon>Zea</taxon>
    </lineage>
</organism>
<dbReference type="EMBL" id="NCVQ01000001">
    <property type="protein sequence ID" value="PWZ57030.1"/>
    <property type="molecule type" value="Genomic_DNA"/>
</dbReference>
<feature type="transmembrane region" description="Helical" evidence="5">
    <location>
        <begin position="144"/>
        <end position="165"/>
    </location>
</feature>
<reference evidence="7" key="1">
    <citation type="journal article" date="2018" name="Nat. Genet.">
        <title>Extensive intraspecific gene order and gene structural variations between Mo17 and other maize genomes.</title>
        <authorList>
            <person name="Sun S."/>
            <person name="Zhou Y."/>
            <person name="Chen J."/>
            <person name="Shi J."/>
            <person name="Zhao H."/>
            <person name="Zhao H."/>
            <person name="Song W."/>
            <person name="Zhang M."/>
            <person name="Cui Y."/>
            <person name="Dong X."/>
            <person name="Liu H."/>
            <person name="Ma X."/>
            <person name="Jiao Y."/>
            <person name="Wang B."/>
            <person name="Wei X."/>
            <person name="Stein J.C."/>
            <person name="Glaubitz J.C."/>
            <person name="Lu F."/>
            <person name="Yu G."/>
            <person name="Liang C."/>
            <person name="Fengler K."/>
            <person name="Li B."/>
            <person name="Rafalski A."/>
            <person name="Schnable P.S."/>
            <person name="Ware D.H."/>
            <person name="Buckler E.S."/>
            <person name="Lai J."/>
        </authorList>
    </citation>
    <scope>NUCLEOTIDE SEQUENCE [LARGE SCALE GENOMIC DNA]</scope>
    <source>
        <tissue evidence="7">Seedling</tissue>
    </source>
</reference>
<evidence type="ECO:0000313" key="7">
    <source>
        <dbReference type="EMBL" id="PWZ57030.1"/>
    </source>
</evidence>
<dbReference type="GO" id="GO:0016020">
    <property type="term" value="C:membrane"/>
    <property type="evidence" value="ECO:0007669"/>
    <property type="project" value="UniProtKB-SubCell"/>
</dbReference>
<feature type="region of interest" description="Disordered" evidence="6">
    <location>
        <begin position="1"/>
        <end position="24"/>
    </location>
</feature>
<sequence>MPSLRRHPHREGHLPPSIHPGSPRLRASEPTIRLLFVFVLSLPSCRSPAPSSPLRRPACETLARRAREKLAAMFGYRKAGPDLEAGGSSLLYPGMTESPELRWAFVRKIYVILAVQLAMTAAVSAFVVKVPAVSNFFVSSNAGVALYIFLIILPFLVLCPLRYYHQKHPVNLLLLGLFTVAISFAVGMTCAFTSGVSISVLCPSNKETFGKIILEAAILTAVVVISLTAYTFWAAKRGHDFNFLGPFLFAAIMVLMVFSLIQIFFPLGKISVMIYGGLASLIFCGYIIYDTDNVIKRYTYDEYIWAAVSLYLDVINLFLSLLQLLRAADS</sequence>
<comment type="subcellular location">
    <subcellularLocation>
        <location evidence="1">Membrane</location>
        <topology evidence="1">Multi-pass membrane protein</topology>
    </subcellularLocation>
</comment>